<name>A0A1R0KTQ5_9PSEU</name>
<evidence type="ECO:0000313" key="7">
    <source>
        <dbReference type="EMBL" id="OLZ51439.1"/>
    </source>
</evidence>
<sequence length="282" mass="31721">MADYQSKPISSTFGARITGLDLAAPIDQDTVDSLVEDLIKYRVLVVPGQKLGHADHIRVSRLFGPLDVYPVSKYVVPEYPEVLTISNIFENGSPIGLYDGDEQEEWHTDYSFKKVMSKASMLYSVIAPEVGGDTLFADTTAAYDELSDDLKNRIRGLRAVHSMAHLVAEELKTNPHKKPLTPEELERTPDMEQPLVRAHPVTGRESLLLGSMIISEIVGLDPAESTALLDELHAHATADRYVYRHHWEVGDLVMWDNQATMHTRTPCDSKRHQRLLYRTTVM</sequence>
<evidence type="ECO:0000256" key="3">
    <source>
        <dbReference type="ARBA" id="ARBA00022964"/>
    </source>
</evidence>
<dbReference type="Pfam" id="PF02668">
    <property type="entry name" value="TauD"/>
    <property type="match status" value="1"/>
</dbReference>
<dbReference type="PANTHER" id="PTHR30468:SF1">
    <property type="entry name" value="ALPHA-KETOGLUTARATE-DEPENDENT SULFONATE DIOXYGENASE"/>
    <property type="match status" value="1"/>
</dbReference>
<evidence type="ECO:0000256" key="2">
    <source>
        <dbReference type="ARBA" id="ARBA00022723"/>
    </source>
</evidence>
<dbReference type="SUPFAM" id="SSF51197">
    <property type="entry name" value="Clavaminate synthase-like"/>
    <property type="match status" value="1"/>
</dbReference>
<keyword evidence="3" id="KW-0223">Dioxygenase</keyword>
<protein>
    <recommendedName>
        <fullName evidence="6">TauD/TfdA-like domain-containing protein</fullName>
    </recommendedName>
</protein>
<dbReference type="GO" id="GO:0006790">
    <property type="term" value="P:sulfur compound metabolic process"/>
    <property type="evidence" value="ECO:0007669"/>
    <property type="project" value="TreeGrafter"/>
</dbReference>
<proteinExistence type="inferred from homology"/>
<dbReference type="GO" id="GO:0046872">
    <property type="term" value="F:metal ion binding"/>
    <property type="evidence" value="ECO:0007669"/>
    <property type="project" value="UniProtKB-KW"/>
</dbReference>
<evidence type="ECO:0000256" key="4">
    <source>
        <dbReference type="ARBA" id="ARBA00023002"/>
    </source>
</evidence>
<comment type="similarity">
    <text evidence="1">Belongs to the TfdA dioxygenase family.</text>
</comment>
<dbReference type="RefSeq" id="WP_076161768.1">
    <property type="nucleotide sequence ID" value="NZ_JBEZVB010000082.1"/>
</dbReference>
<keyword evidence="8" id="KW-1185">Reference proteome</keyword>
<dbReference type="InterPro" id="IPR003819">
    <property type="entry name" value="TauD/TfdA-like"/>
</dbReference>
<gene>
    <name evidence="7" type="ORF">BS329_16760</name>
</gene>
<evidence type="ECO:0000259" key="6">
    <source>
        <dbReference type="Pfam" id="PF02668"/>
    </source>
</evidence>
<feature type="domain" description="TauD/TfdA-like" evidence="6">
    <location>
        <begin position="6"/>
        <end position="280"/>
    </location>
</feature>
<dbReference type="PANTHER" id="PTHR30468">
    <property type="entry name" value="ALPHA-KETOGLUTARATE-DEPENDENT SULFONATE DIOXYGENASE"/>
    <property type="match status" value="1"/>
</dbReference>
<keyword evidence="2" id="KW-0479">Metal-binding</keyword>
<comment type="caution">
    <text evidence="7">The sequence shown here is derived from an EMBL/GenBank/DDBJ whole genome shotgun (WGS) entry which is preliminary data.</text>
</comment>
<dbReference type="Gene3D" id="3.60.130.10">
    <property type="entry name" value="Clavaminate synthase-like"/>
    <property type="match status" value="1"/>
</dbReference>
<dbReference type="GO" id="GO:0005737">
    <property type="term" value="C:cytoplasm"/>
    <property type="evidence" value="ECO:0007669"/>
    <property type="project" value="TreeGrafter"/>
</dbReference>
<keyword evidence="4" id="KW-0560">Oxidoreductase</keyword>
<dbReference type="STRING" id="76021.BS329_16760"/>
<evidence type="ECO:0000313" key="8">
    <source>
        <dbReference type="Proteomes" id="UP000187486"/>
    </source>
</evidence>
<accession>A0A1R0KTQ5</accession>
<dbReference type="Proteomes" id="UP000187486">
    <property type="component" value="Unassembled WGS sequence"/>
</dbReference>
<dbReference type="InterPro" id="IPR051323">
    <property type="entry name" value="AtsK-like"/>
</dbReference>
<dbReference type="AlphaFoldDB" id="A0A1R0KTQ5"/>
<dbReference type="GO" id="GO:0000908">
    <property type="term" value="F:taurine dioxygenase activity"/>
    <property type="evidence" value="ECO:0007669"/>
    <property type="project" value="TreeGrafter"/>
</dbReference>
<evidence type="ECO:0000256" key="5">
    <source>
        <dbReference type="ARBA" id="ARBA00023004"/>
    </source>
</evidence>
<keyword evidence="5" id="KW-0408">Iron</keyword>
<dbReference type="OrthoDB" id="581608at2"/>
<organism evidence="7 8">
    <name type="scientific">Amycolatopsis coloradensis</name>
    <dbReference type="NCBI Taxonomy" id="76021"/>
    <lineage>
        <taxon>Bacteria</taxon>
        <taxon>Bacillati</taxon>
        <taxon>Actinomycetota</taxon>
        <taxon>Actinomycetes</taxon>
        <taxon>Pseudonocardiales</taxon>
        <taxon>Pseudonocardiaceae</taxon>
        <taxon>Amycolatopsis</taxon>
    </lineage>
</organism>
<dbReference type="InterPro" id="IPR042098">
    <property type="entry name" value="TauD-like_sf"/>
</dbReference>
<evidence type="ECO:0000256" key="1">
    <source>
        <dbReference type="ARBA" id="ARBA00005896"/>
    </source>
</evidence>
<dbReference type="EMBL" id="MQUQ01000008">
    <property type="protein sequence ID" value="OLZ51439.1"/>
    <property type="molecule type" value="Genomic_DNA"/>
</dbReference>
<reference evidence="7 8" key="1">
    <citation type="submission" date="2016-01" db="EMBL/GenBank/DDBJ databases">
        <title>Amycolatopsis coloradensis genome sequencing and assembly.</title>
        <authorList>
            <person name="Mayilraj S."/>
        </authorList>
    </citation>
    <scope>NUCLEOTIDE SEQUENCE [LARGE SCALE GENOMIC DNA]</scope>
    <source>
        <strain evidence="7 8">DSM 44225</strain>
    </source>
</reference>